<dbReference type="InterPro" id="IPR050923">
    <property type="entry name" value="Cell_Proc_Reg/RNA_Proc"/>
</dbReference>
<accession>A0A139ABM0</accession>
<feature type="compositionally biased region" description="Basic and acidic residues" evidence="1">
    <location>
        <begin position="14"/>
        <end position="90"/>
    </location>
</feature>
<dbReference type="AlphaFoldDB" id="A0A139ABM0"/>
<feature type="domain" description="FHA" evidence="2">
    <location>
        <begin position="191"/>
        <end position="251"/>
    </location>
</feature>
<reference evidence="3 4" key="1">
    <citation type="journal article" date="2015" name="Genome Biol. Evol.">
        <title>Phylogenomic analyses indicate that early fungi evolved digesting cell walls of algal ancestors of land plants.</title>
        <authorList>
            <person name="Chang Y."/>
            <person name="Wang S."/>
            <person name="Sekimoto S."/>
            <person name="Aerts A.L."/>
            <person name="Choi C."/>
            <person name="Clum A."/>
            <person name="LaButti K.M."/>
            <person name="Lindquist E.A."/>
            <person name="Yee Ngan C."/>
            <person name="Ohm R.A."/>
            <person name="Salamov A.A."/>
            <person name="Grigoriev I.V."/>
            <person name="Spatafora J.W."/>
            <person name="Berbee M.L."/>
        </authorList>
    </citation>
    <scope>NUCLEOTIDE SEQUENCE [LARGE SCALE GENOMIC DNA]</scope>
    <source>
        <strain evidence="3 4">JEL478</strain>
    </source>
</reference>
<protein>
    <submittedName>
        <fullName evidence="3">SMAD/FHA domain-containing protein</fullName>
    </submittedName>
</protein>
<dbReference type="OrthoDB" id="444265at2759"/>
<evidence type="ECO:0000256" key="1">
    <source>
        <dbReference type="SAM" id="MobiDB-lite"/>
    </source>
</evidence>
<dbReference type="Proteomes" id="UP000070544">
    <property type="component" value="Unassembled WGS sequence"/>
</dbReference>
<evidence type="ECO:0000313" key="3">
    <source>
        <dbReference type="EMBL" id="KXS14160.1"/>
    </source>
</evidence>
<gene>
    <name evidence="3" type="ORF">M427DRAFT_112820</name>
</gene>
<name>A0A139ABM0_GONPJ</name>
<dbReference type="SUPFAM" id="SSF49879">
    <property type="entry name" value="SMAD/FHA domain"/>
    <property type="match status" value="1"/>
</dbReference>
<dbReference type="PANTHER" id="PTHR23308">
    <property type="entry name" value="NUCLEAR INHIBITOR OF PROTEIN PHOSPHATASE-1"/>
    <property type="match status" value="1"/>
</dbReference>
<organism evidence="3 4">
    <name type="scientific">Gonapodya prolifera (strain JEL478)</name>
    <name type="common">Monoblepharis prolifera</name>
    <dbReference type="NCBI Taxonomy" id="1344416"/>
    <lineage>
        <taxon>Eukaryota</taxon>
        <taxon>Fungi</taxon>
        <taxon>Fungi incertae sedis</taxon>
        <taxon>Chytridiomycota</taxon>
        <taxon>Chytridiomycota incertae sedis</taxon>
        <taxon>Monoblepharidomycetes</taxon>
        <taxon>Monoblepharidales</taxon>
        <taxon>Gonapodyaceae</taxon>
        <taxon>Gonapodya</taxon>
    </lineage>
</organism>
<evidence type="ECO:0000259" key="2">
    <source>
        <dbReference type="PROSITE" id="PS50006"/>
    </source>
</evidence>
<evidence type="ECO:0000313" key="4">
    <source>
        <dbReference type="Proteomes" id="UP000070544"/>
    </source>
</evidence>
<dbReference type="Gene3D" id="2.60.200.20">
    <property type="match status" value="1"/>
</dbReference>
<proteinExistence type="predicted"/>
<dbReference type="PROSITE" id="PS50006">
    <property type="entry name" value="FHA_DOMAIN"/>
    <property type="match status" value="1"/>
</dbReference>
<dbReference type="STRING" id="1344416.A0A139ABM0"/>
<dbReference type="SMART" id="SM00240">
    <property type="entry name" value="FHA"/>
    <property type="match status" value="1"/>
</dbReference>
<keyword evidence="4" id="KW-1185">Reference proteome</keyword>
<dbReference type="InterPro" id="IPR000253">
    <property type="entry name" value="FHA_dom"/>
</dbReference>
<dbReference type="OMA" id="WQKSCWL"/>
<feature type="region of interest" description="Disordered" evidence="1">
    <location>
        <begin position="1"/>
        <end position="137"/>
    </location>
</feature>
<sequence length="280" mass="31330">MSDRRRRPSPSDADPERDRKHRRKDGDGDVGGRRERSRSPREGRERLGGDRERERDRDGDRARVKVENDADGRVAGGRRGDRGGRGDARPPPRRGPRTPSASPPRDAKAEVPDVGEGAEGVDTAEGSEQPKEKPNFALSGKLNAEQNTYKGVVLKYSEPPEARKSGVKWRLYVFKDGKETDIFHIHRQSAYLLGRDRLVADIPVDHPSCSKQHAVVQYRLVEGKDGEGKAVKPYIIDLDSANGTHVNGSRIPSSRYVELRQGDVVKFGFSSREYVVMREE</sequence>
<dbReference type="InterPro" id="IPR008984">
    <property type="entry name" value="SMAD_FHA_dom_sf"/>
</dbReference>
<dbReference type="EMBL" id="KQ965771">
    <property type="protein sequence ID" value="KXS14160.1"/>
    <property type="molecule type" value="Genomic_DNA"/>
</dbReference>
<dbReference type="Pfam" id="PF00498">
    <property type="entry name" value="FHA"/>
    <property type="match status" value="1"/>
</dbReference>